<evidence type="ECO:0000313" key="10">
    <source>
        <dbReference type="EMBL" id="QAT60253.1"/>
    </source>
</evidence>
<dbReference type="GO" id="GO:0015421">
    <property type="term" value="F:ABC-type oligopeptide transporter activity"/>
    <property type="evidence" value="ECO:0007669"/>
    <property type="project" value="TreeGrafter"/>
</dbReference>
<evidence type="ECO:0000259" key="9">
    <source>
        <dbReference type="PROSITE" id="PS50929"/>
    </source>
</evidence>
<evidence type="ECO:0000256" key="1">
    <source>
        <dbReference type="ARBA" id="ARBA00004651"/>
    </source>
</evidence>
<feature type="transmembrane region" description="Helical" evidence="7">
    <location>
        <begin position="247"/>
        <end position="266"/>
    </location>
</feature>
<dbReference type="PROSITE" id="PS50929">
    <property type="entry name" value="ABC_TM1F"/>
    <property type="match status" value="1"/>
</dbReference>
<dbReference type="PANTHER" id="PTHR43394">
    <property type="entry name" value="ATP-DEPENDENT PERMEASE MDL1, MITOCHONDRIAL"/>
    <property type="match status" value="1"/>
</dbReference>
<keyword evidence="6 7" id="KW-0472">Membrane</keyword>
<dbReference type="InterPro" id="IPR036640">
    <property type="entry name" value="ABC1_TM_sf"/>
</dbReference>
<evidence type="ECO:0000256" key="4">
    <source>
        <dbReference type="ARBA" id="ARBA00022840"/>
    </source>
</evidence>
<dbReference type="InterPro" id="IPR003593">
    <property type="entry name" value="AAA+_ATPase"/>
</dbReference>
<name>A0A410Q8F5_9FIRM</name>
<keyword evidence="3" id="KW-0547">Nucleotide-binding</keyword>
<keyword evidence="11" id="KW-1185">Reference proteome</keyword>
<dbReference type="CDD" id="cd07346">
    <property type="entry name" value="ABC_6TM_exporters"/>
    <property type="match status" value="1"/>
</dbReference>
<dbReference type="GO" id="GO:0005886">
    <property type="term" value="C:plasma membrane"/>
    <property type="evidence" value="ECO:0007669"/>
    <property type="project" value="UniProtKB-SubCell"/>
</dbReference>
<dbReference type="SUPFAM" id="SSF90123">
    <property type="entry name" value="ABC transporter transmembrane region"/>
    <property type="match status" value="1"/>
</dbReference>
<dbReference type="InterPro" id="IPR027417">
    <property type="entry name" value="P-loop_NTPase"/>
</dbReference>
<evidence type="ECO:0000256" key="7">
    <source>
        <dbReference type="SAM" id="Phobius"/>
    </source>
</evidence>
<evidence type="ECO:0000256" key="5">
    <source>
        <dbReference type="ARBA" id="ARBA00022989"/>
    </source>
</evidence>
<comment type="subcellular location">
    <subcellularLocation>
        <location evidence="1">Cell membrane</location>
        <topology evidence="1">Multi-pass membrane protein</topology>
    </subcellularLocation>
</comment>
<feature type="transmembrane region" description="Helical" evidence="7">
    <location>
        <begin position="24"/>
        <end position="44"/>
    </location>
</feature>
<accession>A0A410Q8F5</accession>
<sequence>MQYWVILFYSKHYMVMKPYVKKEIIGFIVICCMTFLTLLNPYIMKKIFDEAISMQNFKLLFRFIFIYGVVYLLRQALEIYQIYIFTYIGEKLVYDLRMNLYNALMNKNTIDLEEKGKGELISQILNEVPIIVNFLAGTSVNILIQVLNITATFIIVYSLNKLIAITLVIDAFFIWVITKRFNPKLKSINTLIIKNKATVNNTIKENLDNLKIIKYMHFYKYAAKKFSRALHKDILGKFSSISLTNKYNLYLSLLYFLPSLIILSYGGNQAIKQEITVGTMIALFTYINNFLNPIQILTNINIDFQASIVAFNRYYDTVSNTNEDKRELKKIKCLNDGIKLNNVSFGYDKNYLFKNINLNVHLNTVVKITGENGTGKSTLVDLLCGILIPDKGEIEYDGININDIDKHSLKKLIAIVPQRTYLFNDTIVNNIKVGRNIDEKIILDLCKKFELINSNNNLNLESMVINNGSNISGGECQKISLLRAIVNNPQIIIFDEFSTFIDEKTKNIFYKYMRQNKAGKIIIVISHETQLDLEVDINIDLSKQKIHIDQNYKEAVL</sequence>
<feature type="transmembrane region" description="Helical" evidence="7">
    <location>
        <begin position="162"/>
        <end position="178"/>
    </location>
</feature>
<dbReference type="PROSITE" id="PS00211">
    <property type="entry name" value="ABC_TRANSPORTER_1"/>
    <property type="match status" value="1"/>
</dbReference>
<dbReference type="EMBL" id="CP035282">
    <property type="protein sequence ID" value="QAT60253.1"/>
    <property type="molecule type" value="Genomic_DNA"/>
</dbReference>
<keyword evidence="4 10" id="KW-0067">ATP-binding</keyword>
<dbReference type="GO" id="GO:0005524">
    <property type="term" value="F:ATP binding"/>
    <property type="evidence" value="ECO:0007669"/>
    <property type="project" value="UniProtKB-KW"/>
</dbReference>
<dbReference type="SUPFAM" id="SSF52540">
    <property type="entry name" value="P-loop containing nucleoside triphosphate hydrolases"/>
    <property type="match status" value="1"/>
</dbReference>
<feature type="domain" description="ABC transporter" evidence="8">
    <location>
        <begin position="338"/>
        <end position="557"/>
    </location>
</feature>
<dbReference type="InterPro" id="IPR003439">
    <property type="entry name" value="ABC_transporter-like_ATP-bd"/>
</dbReference>
<protein>
    <submittedName>
        <fullName evidence="10">ABC transporter ATP-binding protein</fullName>
    </submittedName>
</protein>
<dbReference type="Gene3D" id="1.20.1560.10">
    <property type="entry name" value="ABC transporter type 1, transmembrane domain"/>
    <property type="match status" value="1"/>
</dbReference>
<keyword evidence="5 7" id="KW-1133">Transmembrane helix</keyword>
<dbReference type="InterPro" id="IPR011527">
    <property type="entry name" value="ABC1_TM_dom"/>
</dbReference>
<dbReference type="PANTHER" id="PTHR43394:SF1">
    <property type="entry name" value="ATP-BINDING CASSETTE SUB-FAMILY B MEMBER 10, MITOCHONDRIAL"/>
    <property type="match status" value="1"/>
</dbReference>
<evidence type="ECO:0000256" key="6">
    <source>
        <dbReference type="ARBA" id="ARBA00023136"/>
    </source>
</evidence>
<reference evidence="11" key="1">
    <citation type="submission" date="2019-01" db="EMBL/GenBank/DDBJ databases">
        <title>Draft genomes of a novel of Sporanaerobacter strains.</title>
        <authorList>
            <person name="Ma S."/>
        </authorList>
    </citation>
    <scope>NUCLEOTIDE SEQUENCE [LARGE SCALE GENOMIC DNA]</scope>
    <source>
        <strain evidence="11">NJN-17</strain>
    </source>
</reference>
<dbReference type="Pfam" id="PF00005">
    <property type="entry name" value="ABC_tran"/>
    <property type="match status" value="1"/>
</dbReference>
<evidence type="ECO:0000256" key="3">
    <source>
        <dbReference type="ARBA" id="ARBA00022741"/>
    </source>
</evidence>
<dbReference type="PROSITE" id="PS50893">
    <property type="entry name" value="ABC_TRANSPORTER_2"/>
    <property type="match status" value="1"/>
</dbReference>
<feature type="domain" description="ABC transmembrane type-1" evidence="9">
    <location>
        <begin position="24"/>
        <end position="306"/>
    </location>
</feature>
<gene>
    <name evidence="10" type="ORF">EQM13_01045</name>
</gene>
<dbReference type="GO" id="GO:0016887">
    <property type="term" value="F:ATP hydrolysis activity"/>
    <property type="evidence" value="ECO:0007669"/>
    <property type="project" value="InterPro"/>
</dbReference>
<dbReference type="OrthoDB" id="9762778at2"/>
<dbReference type="Pfam" id="PF00664">
    <property type="entry name" value="ABC_membrane"/>
    <property type="match status" value="1"/>
</dbReference>
<dbReference type="SMART" id="SM00382">
    <property type="entry name" value="AAA"/>
    <property type="match status" value="1"/>
</dbReference>
<dbReference type="Proteomes" id="UP000287969">
    <property type="component" value="Chromosome"/>
</dbReference>
<organism evidence="10 11">
    <name type="scientific">Acidilutibacter cellobiosedens</name>
    <dbReference type="NCBI Taxonomy" id="2507161"/>
    <lineage>
        <taxon>Bacteria</taxon>
        <taxon>Bacillati</taxon>
        <taxon>Bacillota</taxon>
        <taxon>Tissierellia</taxon>
        <taxon>Tissierellales</taxon>
        <taxon>Acidilutibacteraceae</taxon>
        <taxon>Acidilutibacter</taxon>
    </lineage>
</organism>
<dbReference type="CDD" id="cd03228">
    <property type="entry name" value="ABCC_MRP_Like"/>
    <property type="match status" value="1"/>
</dbReference>
<evidence type="ECO:0000256" key="2">
    <source>
        <dbReference type="ARBA" id="ARBA00022692"/>
    </source>
</evidence>
<dbReference type="KEGG" id="spoa:EQM13_01045"/>
<evidence type="ECO:0000313" key="11">
    <source>
        <dbReference type="Proteomes" id="UP000287969"/>
    </source>
</evidence>
<proteinExistence type="predicted"/>
<evidence type="ECO:0000259" key="8">
    <source>
        <dbReference type="PROSITE" id="PS50893"/>
    </source>
</evidence>
<dbReference type="Gene3D" id="3.40.50.300">
    <property type="entry name" value="P-loop containing nucleotide triphosphate hydrolases"/>
    <property type="match status" value="1"/>
</dbReference>
<dbReference type="InterPro" id="IPR039421">
    <property type="entry name" value="Type_1_exporter"/>
</dbReference>
<dbReference type="AlphaFoldDB" id="A0A410Q8F5"/>
<keyword evidence="2 7" id="KW-0812">Transmembrane</keyword>
<dbReference type="InterPro" id="IPR017871">
    <property type="entry name" value="ABC_transporter-like_CS"/>
</dbReference>